<proteinExistence type="predicted"/>
<gene>
    <name evidence="1" type="ORF">LCI18_012694</name>
</gene>
<sequence length="314" mass="34863">MAGIKIVLGAGVFWLYTNWTAEGVEEFLSTFVAGGIKEIDTAQVYGESELILGTNDASKRFDISTKLPGKYVPGSLSKDEVLTRTKASLETLKLRQLDILYLHAPDPSVPIEDTLAGVQTLYTEGAFRRFGLSNYTTEDVRKIHEHQKRKGWVLPTVYQGNYNPVARNYENDLIPTLRQLNIAFYAYSPAAGGFLAKSKEQVLDGSGRFSMTTANIGQMYNSLYNKASLLKGLETWHEIARDAGCSPYNLAIRWVTFNSALKPEHNDAIIIGPRDLEQSKETFVGLGQGPLSPEISQRINALWDTVRHEAPSAE</sequence>
<reference evidence="1" key="1">
    <citation type="submission" date="2021-11" db="EMBL/GenBank/DDBJ databases">
        <title>Fusarium solani-melongenae Genome sequencing and assembly.</title>
        <authorList>
            <person name="Xie S."/>
            <person name="Huang L."/>
            <person name="Zhang X."/>
        </authorList>
    </citation>
    <scope>NUCLEOTIDE SEQUENCE</scope>
    <source>
        <strain evidence="1">CRI 24-3</strain>
    </source>
</reference>
<name>A0ACD3ZKD4_FUSSC</name>
<dbReference type="EMBL" id="CP090039">
    <property type="protein sequence ID" value="UPL01760.1"/>
    <property type="molecule type" value="Genomic_DNA"/>
</dbReference>
<evidence type="ECO:0000313" key="1">
    <source>
        <dbReference type="EMBL" id="UPL01760.1"/>
    </source>
</evidence>
<keyword evidence="2" id="KW-1185">Reference proteome</keyword>
<protein>
    <submittedName>
        <fullName evidence="1">Uncharacterized protein</fullName>
    </submittedName>
</protein>
<evidence type="ECO:0000313" key="2">
    <source>
        <dbReference type="Proteomes" id="UP000830768"/>
    </source>
</evidence>
<organism evidence="1 2">
    <name type="scientific">Fusarium solani subsp. cucurbitae</name>
    <name type="common">Neocosmosporum cucurbitae</name>
    <dbReference type="NCBI Taxonomy" id="2747967"/>
    <lineage>
        <taxon>Eukaryota</taxon>
        <taxon>Fungi</taxon>
        <taxon>Dikarya</taxon>
        <taxon>Ascomycota</taxon>
        <taxon>Pezizomycotina</taxon>
        <taxon>Sordariomycetes</taxon>
        <taxon>Hypocreomycetidae</taxon>
        <taxon>Hypocreales</taxon>
        <taxon>Nectriaceae</taxon>
        <taxon>Fusarium</taxon>
        <taxon>Fusarium solani species complex</taxon>
    </lineage>
</organism>
<dbReference type="Proteomes" id="UP000830768">
    <property type="component" value="Chromosome 11"/>
</dbReference>
<accession>A0ACD3ZKD4</accession>